<dbReference type="PANTHER" id="PTHR38342">
    <property type="entry name" value="SLR5037 PROTEIN"/>
    <property type="match status" value="1"/>
</dbReference>
<dbReference type="InterPro" id="IPR005180">
    <property type="entry name" value="DUF302"/>
</dbReference>
<sequence length="307" mass="33855">MNKLISVFCVFLFLISCSGDSSGDVLLPSEVLNVPGTRYSASKTSFNTTYSSLNNVLAEDERINEIIEVDLAANARSLGRVLHPLKVVLFQNPELDSNLLQRNQLAGLDLPHKILVYQNSDDVVYALYNSVAYLVSRYNLQETENLDQISETLEGLATSATSAEVKRASNITVEAEEGIITKVSNLNFEETYSNLVNAISLNENFKVIGEIDHQTNASDVGVNLSPTKLILLENIVLETSLVQSSQTLALDLPLKILVWEDEGGMVKISYNNPFYLEERHSITNHQTELEQLLVALDEFSSVAAAAN</sequence>
<keyword evidence="3" id="KW-1185">Reference proteome</keyword>
<dbReference type="Pfam" id="PF03625">
    <property type="entry name" value="DUF302"/>
    <property type="match status" value="2"/>
</dbReference>
<evidence type="ECO:0000259" key="1">
    <source>
        <dbReference type="Pfam" id="PF03625"/>
    </source>
</evidence>
<feature type="domain" description="DUF302" evidence="1">
    <location>
        <begin position="69"/>
        <end position="129"/>
    </location>
</feature>
<feature type="domain" description="DUF302" evidence="1">
    <location>
        <begin position="211"/>
        <end position="273"/>
    </location>
</feature>
<dbReference type="InterPro" id="IPR035923">
    <property type="entry name" value="TT1751-like_sf"/>
</dbReference>
<dbReference type="PROSITE" id="PS51257">
    <property type="entry name" value="PROKAR_LIPOPROTEIN"/>
    <property type="match status" value="1"/>
</dbReference>
<evidence type="ECO:0000313" key="2">
    <source>
        <dbReference type="EMBL" id="MCF4101969.1"/>
    </source>
</evidence>
<reference evidence="2" key="1">
    <citation type="submission" date="2022-01" db="EMBL/GenBank/DDBJ databases">
        <title>Gillisia lutea sp. nov., isolated from marine plastic residues from the Malvarosa beach (Valencia, Spain).</title>
        <authorList>
            <person name="Vidal-Verdu A."/>
            <person name="Molina-Menor E."/>
            <person name="Satari L."/>
            <person name="Pascual J."/>
            <person name="Pereto J."/>
            <person name="Porcar M."/>
        </authorList>
    </citation>
    <scope>NUCLEOTIDE SEQUENCE</scope>
    <source>
        <strain evidence="2">M10.2A</strain>
    </source>
</reference>
<dbReference type="EMBL" id="JAKGTH010000009">
    <property type="protein sequence ID" value="MCF4101969.1"/>
    <property type="molecule type" value="Genomic_DNA"/>
</dbReference>
<protein>
    <submittedName>
        <fullName evidence="2">DUF302 domain-containing protein</fullName>
    </submittedName>
</protein>
<comment type="caution">
    <text evidence="2">The sequence shown here is derived from an EMBL/GenBank/DDBJ whole genome shotgun (WGS) entry which is preliminary data.</text>
</comment>
<dbReference type="PANTHER" id="PTHR38342:SF2">
    <property type="entry name" value="INNER MEMBRANE OR EXPORTED"/>
    <property type="match status" value="1"/>
</dbReference>
<dbReference type="SUPFAM" id="SSF103247">
    <property type="entry name" value="TT1751-like"/>
    <property type="match status" value="2"/>
</dbReference>
<dbReference type="Proteomes" id="UP001179363">
    <property type="component" value="Unassembled WGS sequence"/>
</dbReference>
<accession>A0ABS9EJB8</accession>
<proteinExistence type="predicted"/>
<dbReference type="CDD" id="cd14797">
    <property type="entry name" value="DUF302"/>
    <property type="match status" value="2"/>
</dbReference>
<evidence type="ECO:0000313" key="3">
    <source>
        <dbReference type="Proteomes" id="UP001179363"/>
    </source>
</evidence>
<name>A0ABS9EJB8_9FLAO</name>
<gene>
    <name evidence="2" type="ORF">L1I30_09850</name>
</gene>
<dbReference type="RefSeq" id="WP_236134119.1">
    <property type="nucleotide sequence ID" value="NZ_JAKGTH010000009.1"/>
</dbReference>
<organism evidence="2 3">
    <name type="scientific">Gillisia lutea</name>
    <dbReference type="NCBI Taxonomy" id="2909668"/>
    <lineage>
        <taxon>Bacteria</taxon>
        <taxon>Pseudomonadati</taxon>
        <taxon>Bacteroidota</taxon>
        <taxon>Flavobacteriia</taxon>
        <taxon>Flavobacteriales</taxon>
        <taxon>Flavobacteriaceae</taxon>
        <taxon>Gillisia</taxon>
    </lineage>
</organism>
<dbReference type="Gene3D" id="3.30.310.70">
    <property type="entry name" value="TT1751-like domain"/>
    <property type="match status" value="2"/>
</dbReference>